<evidence type="ECO:0000259" key="1">
    <source>
        <dbReference type="Pfam" id="PF00535"/>
    </source>
</evidence>
<protein>
    <submittedName>
        <fullName evidence="2">Glycosyltransferase family 2 protein</fullName>
    </submittedName>
</protein>
<dbReference type="SUPFAM" id="SSF53448">
    <property type="entry name" value="Nucleotide-diphospho-sugar transferases"/>
    <property type="match status" value="1"/>
</dbReference>
<proteinExistence type="predicted"/>
<dbReference type="RefSeq" id="WP_379660990.1">
    <property type="nucleotide sequence ID" value="NZ_JBHUDG010000002.1"/>
</dbReference>
<comment type="caution">
    <text evidence="2">The sequence shown here is derived from an EMBL/GenBank/DDBJ whole genome shotgun (WGS) entry which is preliminary data.</text>
</comment>
<dbReference type="EMBL" id="JBHUDG010000002">
    <property type="protein sequence ID" value="MFD1628606.1"/>
    <property type="molecule type" value="Genomic_DNA"/>
</dbReference>
<dbReference type="InterPro" id="IPR029044">
    <property type="entry name" value="Nucleotide-diphossugar_trans"/>
</dbReference>
<dbReference type="CDD" id="cd00761">
    <property type="entry name" value="Glyco_tranf_GTA_type"/>
    <property type="match status" value="1"/>
</dbReference>
<evidence type="ECO:0000313" key="3">
    <source>
        <dbReference type="Proteomes" id="UP001597118"/>
    </source>
</evidence>
<dbReference type="Pfam" id="PF00535">
    <property type="entry name" value="Glycos_transf_2"/>
    <property type="match status" value="1"/>
</dbReference>
<dbReference type="PANTHER" id="PTHR22916:SF3">
    <property type="entry name" value="UDP-GLCNAC:BETAGAL BETA-1,3-N-ACETYLGLUCOSAMINYLTRANSFERASE-LIKE PROTEIN 1"/>
    <property type="match status" value="1"/>
</dbReference>
<dbReference type="Proteomes" id="UP001597118">
    <property type="component" value="Unassembled WGS sequence"/>
</dbReference>
<reference evidence="3" key="1">
    <citation type="journal article" date="2019" name="Int. J. Syst. Evol. Microbiol.">
        <title>The Global Catalogue of Microorganisms (GCM) 10K type strain sequencing project: providing services to taxonomists for standard genome sequencing and annotation.</title>
        <authorList>
            <consortium name="The Broad Institute Genomics Platform"/>
            <consortium name="The Broad Institute Genome Sequencing Center for Infectious Disease"/>
            <person name="Wu L."/>
            <person name="Ma J."/>
        </authorList>
    </citation>
    <scope>NUCLEOTIDE SEQUENCE [LARGE SCALE GENOMIC DNA]</scope>
    <source>
        <strain evidence="3">CCUG 53762</strain>
    </source>
</reference>
<name>A0ABW4I778_9SPHI</name>
<sequence length="322" mass="36781">MEKNSLNLPLVSICIPCYNAEQYIKDTLDCIGKQSYRNLEIIVIDDHSTDNSLNILQNYSQKYPFLQFETAQKKGAAAARNQAFTLSKGEFIVFFDADDIIEENFIESQLAALHYHKEDVVVSSWGRFSDHPDNCKTDPYIIEKDLSFYEWIIGYWTNVRHTTPPGRVMASRELTLKSGLWDEGLSLNDDFQFFSTLFYYAKTIIYNGNSVFKYRTGIGGLSTQKKGYEYQLSNFNALMKGIELAISKYPQHEVKKACANMLQNFIYECYPDSESLLKKAHKKTAILGGADFPFPSGGYTKMLVNILGWKLTKLLKLKLGKS</sequence>
<dbReference type="PANTHER" id="PTHR22916">
    <property type="entry name" value="GLYCOSYLTRANSFERASE"/>
    <property type="match status" value="1"/>
</dbReference>
<keyword evidence="3" id="KW-1185">Reference proteome</keyword>
<evidence type="ECO:0000313" key="2">
    <source>
        <dbReference type="EMBL" id="MFD1628606.1"/>
    </source>
</evidence>
<dbReference type="Gene3D" id="3.90.550.10">
    <property type="entry name" value="Spore Coat Polysaccharide Biosynthesis Protein SpsA, Chain A"/>
    <property type="match status" value="1"/>
</dbReference>
<organism evidence="2 3">
    <name type="scientific">Pseudopedobacter beijingensis</name>
    <dbReference type="NCBI Taxonomy" id="1207056"/>
    <lineage>
        <taxon>Bacteria</taxon>
        <taxon>Pseudomonadati</taxon>
        <taxon>Bacteroidota</taxon>
        <taxon>Sphingobacteriia</taxon>
        <taxon>Sphingobacteriales</taxon>
        <taxon>Sphingobacteriaceae</taxon>
        <taxon>Pseudopedobacter</taxon>
    </lineage>
</organism>
<dbReference type="InterPro" id="IPR001173">
    <property type="entry name" value="Glyco_trans_2-like"/>
</dbReference>
<gene>
    <name evidence="2" type="ORF">ACFSAH_01890</name>
</gene>
<feature type="domain" description="Glycosyltransferase 2-like" evidence="1">
    <location>
        <begin position="12"/>
        <end position="138"/>
    </location>
</feature>
<accession>A0ABW4I778</accession>